<evidence type="ECO:0000313" key="2">
    <source>
        <dbReference type="EMBL" id="QHT00815.1"/>
    </source>
</evidence>
<dbReference type="EMBL" id="MN739359">
    <property type="protein sequence ID" value="QHT00815.1"/>
    <property type="molecule type" value="Genomic_DNA"/>
</dbReference>
<accession>A0A6C0CAU5</accession>
<proteinExistence type="predicted"/>
<name>A0A6C0CAU5_9ZZZZ</name>
<dbReference type="Pfam" id="PF01541">
    <property type="entry name" value="GIY-YIG"/>
    <property type="match status" value="1"/>
</dbReference>
<evidence type="ECO:0000259" key="1">
    <source>
        <dbReference type="PROSITE" id="PS50164"/>
    </source>
</evidence>
<dbReference type="AlphaFoldDB" id="A0A6C0CAU5"/>
<organism evidence="2">
    <name type="scientific">viral metagenome</name>
    <dbReference type="NCBI Taxonomy" id="1070528"/>
    <lineage>
        <taxon>unclassified sequences</taxon>
        <taxon>metagenomes</taxon>
        <taxon>organismal metagenomes</taxon>
    </lineage>
</organism>
<reference evidence="2" key="1">
    <citation type="journal article" date="2020" name="Nature">
        <title>Giant virus diversity and host interactions through global metagenomics.</title>
        <authorList>
            <person name="Schulz F."/>
            <person name="Roux S."/>
            <person name="Paez-Espino D."/>
            <person name="Jungbluth S."/>
            <person name="Walsh D.A."/>
            <person name="Denef V.J."/>
            <person name="McMahon K.D."/>
            <person name="Konstantinidis K.T."/>
            <person name="Eloe-Fadrosh E.A."/>
            <person name="Kyrpides N.C."/>
            <person name="Woyke T."/>
        </authorList>
    </citation>
    <scope>NUCLEOTIDE SEQUENCE</scope>
    <source>
        <strain evidence="2">GVMAG-M-3300020192-26</strain>
    </source>
</reference>
<protein>
    <recommendedName>
        <fullName evidence="1">GIY-YIG domain-containing protein</fullName>
    </recommendedName>
</protein>
<dbReference type="PROSITE" id="PS50164">
    <property type="entry name" value="GIY_YIG"/>
    <property type="match status" value="1"/>
</dbReference>
<dbReference type="PANTHER" id="PTHR20208:SF13">
    <property type="entry name" value="STRUCTURE-SPECIFIC ENDONUCLEASE SUBUNIT SLX1"/>
    <property type="match status" value="1"/>
</dbReference>
<sequence length="167" mass="19664">MSICTWVCYLIYSLDTNQTYIGSSNNFLKRLTNHNRGKGAKRTKGQTWIPYIVITGFHHKNACLSFESGWKRLTYNRSNTRLEMINIMANTDLTYTTLPKWNRILDLLYFLHNVTLLDTKFKINYDIQHIVNQPEGLKIIIFAEDVMSEIPWPYFISIKNHKLSKII</sequence>
<dbReference type="InterPro" id="IPR050381">
    <property type="entry name" value="SLX1_endonuclease"/>
</dbReference>
<dbReference type="PANTHER" id="PTHR20208">
    <property type="entry name" value="STRUCTURE-SPECIFIC ENDONUCLEASE SUBUNIT SLX1"/>
    <property type="match status" value="1"/>
</dbReference>
<feature type="domain" description="GIY-YIG" evidence="1">
    <location>
        <begin position="4"/>
        <end position="84"/>
    </location>
</feature>
<dbReference type="InterPro" id="IPR000305">
    <property type="entry name" value="GIY-YIG_endonuc"/>
</dbReference>
<dbReference type="Gene3D" id="3.40.1440.10">
    <property type="entry name" value="GIY-YIG endonuclease"/>
    <property type="match status" value="1"/>
</dbReference>
<dbReference type="SUPFAM" id="SSF82771">
    <property type="entry name" value="GIY-YIG endonuclease"/>
    <property type="match status" value="1"/>
</dbReference>
<dbReference type="InterPro" id="IPR035901">
    <property type="entry name" value="GIY-YIG_endonuc_sf"/>
</dbReference>